<feature type="compositionally biased region" description="Acidic residues" evidence="1">
    <location>
        <begin position="112"/>
        <end position="123"/>
    </location>
</feature>
<sequence>MAGGDEFFDEFGLAPHEEVLFSDEDFQRLRALFLDNNLSLEDLHARYKVALEDILKAKGRTVEWALENHAQYPYCTAYSSLSDLDLIRSEAVAAAKQCGKVQPKEEWTPPPPDEEPETAADYE</sequence>
<protein>
    <submittedName>
        <fullName evidence="2">Uncharacterized protein</fullName>
    </submittedName>
</protein>
<dbReference type="KEGG" id="mng:MNEG_7858"/>
<evidence type="ECO:0000256" key="1">
    <source>
        <dbReference type="SAM" id="MobiDB-lite"/>
    </source>
</evidence>
<dbReference type="RefSeq" id="XP_013899123.1">
    <property type="nucleotide sequence ID" value="XM_014043669.1"/>
</dbReference>
<dbReference type="Proteomes" id="UP000054498">
    <property type="component" value="Unassembled WGS sequence"/>
</dbReference>
<gene>
    <name evidence="2" type="ORF">MNEG_7858</name>
</gene>
<keyword evidence="3" id="KW-1185">Reference proteome</keyword>
<dbReference type="EMBL" id="KK101650">
    <property type="protein sequence ID" value="KIZ00104.1"/>
    <property type="molecule type" value="Genomic_DNA"/>
</dbReference>
<accession>A0A0D2KXY3</accession>
<reference evidence="2 3" key="1">
    <citation type="journal article" date="2013" name="BMC Genomics">
        <title>Reconstruction of the lipid metabolism for the microalga Monoraphidium neglectum from its genome sequence reveals characteristics suitable for biofuel production.</title>
        <authorList>
            <person name="Bogen C."/>
            <person name="Al-Dilaimi A."/>
            <person name="Albersmeier A."/>
            <person name="Wichmann J."/>
            <person name="Grundmann M."/>
            <person name="Rupp O."/>
            <person name="Lauersen K.J."/>
            <person name="Blifernez-Klassen O."/>
            <person name="Kalinowski J."/>
            <person name="Goesmann A."/>
            <person name="Mussgnug J.H."/>
            <person name="Kruse O."/>
        </authorList>
    </citation>
    <scope>NUCLEOTIDE SEQUENCE [LARGE SCALE GENOMIC DNA]</scope>
    <source>
        <strain evidence="2 3">SAG 48.87</strain>
    </source>
</reference>
<name>A0A0D2KXY3_9CHLO</name>
<proteinExistence type="predicted"/>
<evidence type="ECO:0000313" key="2">
    <source>
        <dbReference type="EMBL" id="KIZ00104.1"/>
    </source>
</evidence>
<dbReference type="OrthoDB" id="10479046at2759"/>
<evidence type="ECO:0000313" key="3">
    <source>
        <dbReference type="Proteomes" id="UP000054498"/>
    </source>
</evidence>
<feature type="region of interest" description="Disordered" evidence="1">
    <location>
        <begin position="99"/>
        <end position="123"/>
    </location>
</feature>
<organism evidence="2 3">
    <name type="scientific">Monoraphidium neglectum</name>
    <dbReference type="NCBI Taxonomy" id="145388"/>
    <lineage>
        <taxon>Eukaryota</taxon>
        <taxon>Viridiplantae</taxon>
        <taxon>Chlorophyta</taxon>
        <taxon>core chlorophytes</taxon>
        <taxon>Chlorophyceae</taxon>
        <taxon>CS clade</taxon>
        <taxon>Sphaeropleales</taxon>
        <taxon>Selenastraceae</taxon>
        <taxon>Monoraphidium</taxon>
    </lineage>
</organism>
<dbReference type="GeneID" id="25740734"/>
<dbReference type="AlphaFoldDB" id="A0A0D2KXY3"/>